<evidence type="ECO:0000256" key="1">
    <source>
        <dbReference type="SAM" id="Phobius"/>
    </source>
</evidence>
<dbReference type="AlphaFoldDB" id="K9YNG4"/>
<dbReference type="KEGG" id="csn:Cyast_1679"/>
<feature type="transmembrane region" description="Helical" evidence="1">
    <location>
        <begin position="20"/>
        <end position="43"/>
    </location>
</feature>
<evidence type="ECO:0000313" key="3">
    <source>
        <dbReference type="Proteomes" id="UP000010483"/>
    </source>
</evidence>
<accession>K9YNG4</accession>
<gene>
    <name evidence="2" type="ordered locus">Cyast_1679</name>
</gene>
<dbReference type="STRING" id="292563.Cyast_1679"/>
<dbReference type="PATRIC" id="fig|292563.3.peg.1753"/>
<keyword evidence="1" id="KW-1133">Transmembrane helix</keyword>
<dbReference type="Proteomes" id="UP000010483">
    <property type="component" value="Chromosome"/>
</dbReference>
<protein>
    <submittedName>
        <fullName evidence="2">Uncharacterized protein</fullName>
    </submittedName>
</protein>
<keyword evidence="1" id="KW-0472">Membrane</keyword>
<name>K9YNG4_CYASC</name>
<sequence>MNRKRLIRKRNYPNQNLDSFLDILTNTVGVLMFIGLFVSLLTVEAERIIKTPLRAETTKQGVFFELRNNQLFYISDPEIETQIDQLQSSLPTCYTPEPPRINSQRAYQSYINEINIYNNCISAVRRRLSNFLVDNGQYTVTFTEGGALRYEQNPNAEGEDNQELRADNSQFAQVLQNLDSTQQYIAFIVRPDSFPAFRAAREKAVSNGFEVGWEPFAQNSLLVFGSGGRSVGVQ</sequence>
<organism evidence="2 3">
    <name type="scientific">Cyanobacterium stanieri (strain ATCC 29140 / PCC 7202)</name>
    <dbReference type="NCBI Taxonomy" id="292563"/>
    <lineage>
        <taxon>Bacteria</taxon>
        <taxon>Bacillati</taxon>
        <taxon>Cyanobacteriota</taxon>
        <taxon>Cyanophyceae</taxon>
        <taxon>Oscillatoriophycideae</taxon>
        <taxon>Chroococcales</taxon>
        <taxon>Geminocystaceae</taxon>
        <taxon>Cyanobacterium</taxon>
    </lineage>
</organism>
<dbReference type="eggNOG" id="ENOG502ZBNS">
    <property type="taxonomic scope" value="Bacteria"/>
</dbReference>
<dbReference type="BioCyc" id="CSTA292563:G1353-1688-MONOMER"/>
<evidence type="ECO:0000313" key="2">
    <source>
        <dbReference type="EMBL" id="AFZ47638.1"/>
    </source>
</evidence>
<proteinExistence type="predicted"/>
<dbReference type="HOGENOM" id="CLU_1365635_0_0_3"/>
<reference evidence="3" key="1">
    <citation type="journal article" date="2013" name="Proc. Natl. Acad. Sci. U.S.A.">
        <title>Improving the coverage of the cyanobacterial phylum using diversity-driven genome sequencing.</title>
        <authorList>
            <person name="Shih P.M."/>
            <person name="Wu D."/>
            <person name="Latifi A."/>
            <person name="Axen S.D."/>
            <person name="Fewer D.P."/>
            <person name="Talla E."/>
            <person name="Calteau A."/>
            <person name="Cai F."/>
            <person name="Tandeau de Marsac N."/>
            <person name="Rippka R."/>
            <person name="Herdman M."/>
            <person name="Sivonen K."/>
            <person name="Coursin T."/>
            <person name="Laurent T."/>
            <person name="Goodwin L."/>
            <person name="Nolan M."/>
            <person name="Davenport K.W."/>
            <person name="Han C.S."/>
            <person name="Rubin E.M."/>
            <person name="Eisen J.A."/>
            <person name="Woyke T."/>
            <person name="Gugger M."/>
            <person name="Kerfeld C.A."/>
        </authorList>
    </citation>
    <scope>NUCLEOTIDE SEQUENCE [LARGE SCALE GENOMIC DNA]</scope>
    <source>
        <strain evidence="3">ATCC 29140 / PCC 7202</strain>
    </source>
</reference>
<dbReference type="EMBL" id="CP003940">
    <property type="protein sequence ID" value="AFZ47638.1"/>
    <property type="molecule type" value="Genomic_DNA"/>
</dbReference>
<keyword evidence="1" id="KW-0812">Transmembrane</keyword>
<keyword evidence="3" id="KW-1185">Reference proteome</keyword>